<evidence type="ECO:0000313" key="2">
    <source>
        <dbReference type="Proteomes" id="UP000006174"/>
    </source>
</evidence>
<dbReference type="AlphaFoldDB" id="I2FT92"/>
<protein>
    <submittedName>
        <fullName evidence="1">Uncharacterized protein</fullName>
    </submittedName>
</protein>
<gene>
    <name evidence="1" type="ORF">UHOR_14262</name>
</gene>
<name>I2FT92_USTHO</name>
<evidence type="ECO:0000313" key="1">
    <source>
        <dbReference type="EMBL" id="CCF50135.1"/>
    </source>
</evidence>
<dbReference type="EMBL" id="CAGI01000151">
    <property type="protein sequence ID" value="CCF50135.1"/>
    <property type="molecule type" value="Genomic_DNA"/>
</dbReference>
<sequence length="95" mass="10879">MTEEDFENLGYTEENLFNEADEEPLKEYMDMELASEESLSGGTAKMVEHEPVTETQIDNELFGLVATCLEQRKNLDLTVCEALSGEDRKHWEEAM</sequence>
<keyword evidence="2" id="KW-1185">Reference proteome</keyword>
<comment type="caution">
    <text evidence="1">The sequence shown here is derived from an EMBL/GenBank/DDBJ whole genome shotgun (WGS) entry which is preliminary data.</text>
</comment>
<dbReference type="HOGENOM" id="CLU_2279535_0_0_1"/>
<organism evidence="1 2">
    <name type="scientific">Ustilago hordei</name>
    <name type="common">Barley covered smut fungus</name>
    <dbReference type="NCBI Taxonomy" id="120017"/>
    <lineage>
        <taxon>Eukaryota</taxon>
        <taxon>Fungi</taxon>
        <taxon>Dikarya</taxon>
        <taxon>Basidiomycota</taxon>
        <taxon>Ustilaginomycotina</taxon>
        <taxon>Ustilaginomycetes</taxon>
        <taxon>Ustilaginales</taxon>
        <taxon>Ustilaginaceae</taxon>
        <taxon>Ustilago</taxon>
    </lineage>
</organism>
<reference evidence="1 2" key="1">
    <citation type="journal article" date="2012" name="Plant Cell">
        <title>Genome comparison of barley and maize smut fungi reveals targeted loss of RNA silencing components and species-specific presence of transposable elements.</title>
        <authorList>
            <person name="Laurie J.D."/>
            <person name="Ali S."/>
            <person name="Linning R."/>
            <person name="Mannhaupt G."/>
            <person name="Wong P."/>
            <person name="Gueldener U."/>
            <person name="Muensterkoetter M."/>
            <person name="Moore R."/>
            <person name="Kahmann R."/>
            <person name="Bakkeren G."/>
            <person name="Schirawski J."/>
        </authorList>
    </citation>
    <scope>NUCLEOTIDE SEQUENCE [LARGE SCALE GENOMIC DNA]</scope>
    <source>
        <strain evidence="2">Uh4875-4</strain>
    </source>
</reference>
<proteinExistence type="predicted"/>
<dbReference type="Proteomes" id="UP000006174">
    <property type="component" value="Unassembled WGS sequence"/>
</dbReference>
<accession>I2FT92</accession>